<proteinExistence type="predicted"/>
<feature type="domain" description="LytR/CpsA/Psr regulator C-terminal" evidence="3">
    <location>
        <begin position="123"/>
        <end position="212"/>
    </location>
</feature>
<reference evidence="5" key="1">
    <citation type="submission" date="2016-07" db="EMBL/GenBank/DDBJ databases">
        <title>Frankia sp. NRRL B-16219 Genome sequencing.</title>
        <authorList>
            <person name="Ghodhbane-Gtari F."/>
            <person name="Swanson E."/>
            <person name="Gueddou A."/>
            <person name="Louati M."/>
            <person name="Nouioui I."/>
            <person name="Hezbri K."/>
            <person name="Abebe-Akele F."/>
            <person name="Simpson S."/>
            <person name="Morris K."/>
            <person name="Thomas K."/>
            <person name="Gtari M."/>
            <person name="Tisa L.S."/>
        </authorList>
    </citation>
    <scope>NUCLEOTIDE SEQUENCE [LARGE SCALE GENOMIC DNA]</scope>
    <source>
        <strain evidence="5">NRRL B-16219</strain>
    </source>
</reference>
<dbReference type="OrthoDB" id="3216542at2"/>
<feature type="region of interest" description="Disordered" evidence="1">
    <location>
        <begin position="45"/>
        <end position="115"/>
    </location>
</feature>
<evidence type="ECO:0000259" key="3">
    <source>
        <dbReference type="Pfam" id="PF13399"/>
    </source>
</evidence>
<gene>
    <name evidence="4" type="ORF">BBK14_12835</name>
</gene>
<feature type="compositionally biased region" description="Pro residues" evidence="1">
    <location>
        <begin position="89"/>
        <end position="112"/>
    </location>
</feature>
<protein>
    <recommendedName>
        <fullName evidence="3">LytR/CpsA/Psr regulator C-terminal domain-containing protein</fullName>
    </recommendedName>
</protein>
<keyword evidence="2" id="KW-0812">Transmembrane</keyword>
<evidence type="ECO:0000313" key="5">
    <source>
        <dbReference type="Proteomes" id="UP000179769"/>
    </source>
</evidence>
<evidence type="ECO:0000313" key="4">
    <source>
        <dbReference type="EMBL" id="OHV40091.1"/>
    </source>
</evidence>
<dbReference type="Gene3D" id="3.30.70.2390">
    <property type="match status" value="1"/>
</dbReference>
<keyword evidence="2" id="KW-0472">Membrane</keyword>
<dbReference type="Proteomes" id="UP000179769">
    <property type="component" value="Unassembled WGS sequence"/>
</dbReference>
<organism evidence="4 5">
    <name type="scientific">Parafrankia soli</name>
    <dbReference type="NCBI Taxonomy" id="2599596"/>
    <lineage>
        <taxon>Bacteria</taxon>
        <taxon>Bacillati</taxon>
        <taxon>Actinomycetota</taxon>
        <taxon>Actinomycetes</taxon>
        <taxon>Frankiales</taxon>
        <taxon>Frankiaceae</taxon>
        <taxon>Parafrankia</taxon>
    </lineage>
</organism>
<dbReference type="RefSeq" id="WP_071060786.1">
    <property type="nucleotide sequence ID" value="NZ_MAXA01000080.1"/>
</dbReference>
<evidence type="ECO:0000256" key="1">
    <source>
        <dbReference type="SAM" id="MobiDB-lite"/>
    </source>
</evidence>
<name>A0A1S1R2Z8_9ACTN</name>
<keyword evidence="2" id="KW-1133">Transmembrane helix</keyword>
<feature type="compositionally biased region" description="Low complexity" evidence="1">
    <location>
        <begin position="49"/>
        <end position="61"/>
    </location>
</feature>
<sequence>MPRGSHDFSRHPGGDRLRMAGAALVAVLAVLAGILLVNLFNGSGDSDDGAAPAVTGGPAAPSGEPAQGADRPEDSSSPTPSERATPSRSPSPTPGPRPSPTPQSAPAQPPAAPATGAPKVFAPVVVLNNSRIAGLADSAANRVEAAGFRVERVGNYLGQYNVPVSTVFYDPEDADAARTLLETVPGVERMVPRAETRIIETDTLILVVTRDFPTDDQP</sequence>
<dbReference type="InterPro" id="IPR027381">
    <property type="entry name" value="LytR/CpsA/Psr_C"/>
</dbReference>
<dbReference type="Pfam" id="PF13399">
    <property type="entry name" value="LytR_C"/>
    <property type="match status" value="1"/>
</dbReference>
<feature type="compositionally biased region" description="Low complexity" evidence="1">
    <location>
        <begin position="75"/>
        <end position="88"/>
    </location>
</feature>
<feature type="transmembrane region" description="Helical" evidence="2">
    <location>
        <begin position="21"/>
        <end position="40"/>
    </location>
</feature>
<evidence type="ECO:0000256" key="2">
    <source>
        <dbReference type="SAM" id="Phobius"/>
    </source>
</evidence>
<dbReference type="AlphaFoldDB" id="A0A1S1R2Z8"/>
<accession>A0A1S1R2Z8</accession>
<comment type="caution">
    <text evidence="4">The sequence shown here is derived from an EMBL/GenBank/DDBJ whole genome shotgun (WGS) entry which is preliminary data.</text>
</comment>
<dbReference type="EMBL" id="MAXA01000080">
    <property type="protein sequence ID" value="OHV40091.1"/>
    <property type="molecule type" value="Genomic_DNA"/>
</dbReference>
<keyword evidence="5" id="KW-1185">Reference proteome</keyword>